<name>A0A1H4ZBD2_9BRAD</name>
<comment type="similarity">
    <text evidence="6">Belongs to the peroxiredoxin family. Prx5 subfamily.</text>
</comment>
<dbReference type="GO" id="GO:0008379">
    <property type="term" value="F:thioredoxin peroxidase activity"/>
    <property type="evidence" value="ECO:0007669"/>
    <property type="project" value="InterPro"/>
</dbReference>
<evidence type="ECO:0000256" key="2">
    <source>
        <dbReference type="ARBA" id="ARBA00022862"/>
    </source>
</evidence>
<dbReference type="Proteomes" id="UP000198992">
    <property type="component" value="Unassembled WGS sequence"/>
</dbReference>
<keyword evidence="1 6" id="KW-0575">Peroxidase</keyword>
<dbReference type="InterPro" id="IPR013766">
    <property type="entry name" value="Thioredoxin_domain"/>
</dbReference>
<gene>
    <name evidence="8" type="ORF">SAMN05444164_4283</name>
</gene>
<evidence type="ECO:0000256" key="6">
    <source>
        <dbReference type="RuleBase" id="RU366011"/>
    </source>
</evidence>
<accession>A0A1H4ZBD2</accession>
<feature type="active site" description="Cysteine sulfenic acid (-SOH) intermediate" evidence="5">
    <location>
        <position position="49"/>
    </location>
</feature>
<dbReference type="InterPro" id="IPR013740">
    <property type="entry name" value="Redoxin"/>
</dbReference>
<dbReference type="FunFam" id="3.40.30.10:FF:000020">
    <property type="entry name" value="Peroxiredoxin"/>
    <property type="match status" value="1"/>
</dbReference>
<sequence>MTINVGDKLPETKFRVMTAEGPQVKTTDDIFKGKKVALFAVPGAYTGTCHKMHLPSIFLNAYAMKNKGVDTIAIVSVNDAFVMNAWKRDTDQRDEAVFLADGNADFAKAIGMELDASGNGLGIRSHRYSMLVDDGVVKKLNKEPAPGKVEVSGGDTLLGQL</sequence>
<dbReference type="GO" id="GO:0005737">
    <property type="term" value="C:cytoplasm"/>
    <property type="evidence" value="ECO:0007669"/>
    <property type="project" value="TreeGrafter"/>
</dbReference>
<feature type="domain" description="Thioredoxin" evidence="7">
    <location>
        <begin position="3"/>
        <end position="161"/>
    </location>
</feature>
<comment type="function">
    <text evidence="6">Thiol-specific peroxidase that catalyzes the reduction of hydrogen peroxide and organic hydroperoxides to water and alcohols, respectively. Plays a role in cell protection against oxidative stress by detoxifying peroxides.</text>
</comment>
<evidence type="ECO:0000313" key="8">
    <source>
        <dbReference type="EMBL" id="SED26938.1"/>
    </source>
</evidence>
<dbReference type="GO" id="GO:0034599">
    <property type="term" value="P:cellular response to oxidative stress"/>
    <property type="evidence" value="ECO:0007669"/>
    <property type="project" value="InterPro"/>
</dbReference>
<dbReference type="InterPro" id="IPR037944">
    <property type="entry name" value="PRX5-like"/>
</dbReference>
<proteinExistence type="inferred from homology"/>
<keyword evidence="4 6" id="KW-0676">Redox-active center</keyword>
<dbReference type="OrthoDB" id="9800621at2"/>
<evidence type="ECO:0000259" key="7">
    <source>
        <dbReference type="PROSITE" id="PS51352"/>
    </source>
</evidence>
<comment type="catalytic activity">
    <reaction evidence="6">
        <text>a hydroperoxide + 2 glutathione = an alcohol + glutathione disulfide + H2O</text>
        <dbReference type="Rhea" id="RHEA:62632"/>
        <dbReference type="ChEBI" id="CHEBI:15377"/>
        <dbReference type="ChEBI" id="CHEBI:30879"/>
        <dbReference type="ChEBI" id="CHEBI:35924"/>
        <dbReference type="ChEBI" id="CHEBI:57925"/>
        <dbReference type="ChEBI" id="CHEBI:58297"/>
        <dbReference type="EC" id="1.11.1.27"/>
    </reaction>
</comment>
<dbReference type="InterPro" id="IPR036249">
    <property type="entry name" value="Thioredoxin-like_sf"/>
</dbReference>
<dbReference type="Pfam" id="PF08534">
    <property type="entry name" value="Redoxin"/>
    <property type="match status" value="1"/>
</dbReference>
<protein>
    <recommendedName>
        <fullName evidence="6">Glutathione-dependent peroxiredoxin</fullName>
        <ecNumber evidence="6">1.11.1.27</ecNumber>
    </recommendedName>
</protein>
<evidence type="ECO:0000256" key="1">
    <source>
        <dbReference type="ARBA" id="ARBA00022559"/>
    </source>
</evidence>
<evidence type="ECO:0000256" key="5">
    <source>
        <dbReference type="PIRSR" id="PIRSR637944-1"/>
    </source>
</evidence>
<dbReference type="AlphaFoldDB" id="A0A1H4ZBD2"/>
<evidence type="ECO:0000256" key="3">
    <source>
        <dbReference type="ARBA" id="ARBA00023002"/>
    </source>
</evidence>
<dbReference type="PANTHER" id="PTHR10430">
    <property type="entry name" value="PEROXIREDOXIN"/>
    <property type="match status" value="1"/>
</dbReference>
<reference evidence="8 9" key="1">
    <citation type="submission" date="2016-10" db="EMBL/GenBank/DDBJ databases">
        <authorList>
            <person name="de Groot N.N."/>
        </authorList>
    </citation>
    <scope>NUCLEOTIDE SEQUENCE [LARGE SCALE GENOMIC DNA]</scope>
    <source>
        <strain evidence="8 9">MT12</strain>
    </source>
</reference>
<dbReference type="EC" id="1.11.1.27" evidence="6"/>
<dbReference type="RefSeq" id="WP_092118779.1">
    <property type="nucleotide sequence ID" value="NZ_FNTH01000001.1"/>
</dbReference>
<dbReference type="SUPFAM" id="SSF52833">
    <property type="entry name" value="Thioredoxin-like"/>
    <property type="match status" value="1"/>
</dbReference>
<dbReference type="PANTHER" id="PTHR10430:SF16">
    <property type="entry name" value="PEROXIREDOXIN-5, MITOCHONDRIAL"/>
    <property type="match status" value="1"/>
</dbReference>
<evidence type="ECO:0000313" key="9">
    <source>
        <dbReference type="Proteomes" id="UP000198992"/>
    </source>
</evidence>
<organism evidence="8 9">
    <name type="scientific">Bradyrhizobium erythrophlei</name>
    <dbReference type="NCBI Taxonomy" id="1437360"/>
    <lineage>
        <taxon>Bacteria</taxon>
        <taxon>Pseudomonadati</taxon>
        <taxon>Pseudomonadota</taxon>
        <taxon>Alphaproteobacteria</taxon>
        <taxon>Hyphomicrobiales</taxon>
        <taxon>Nitrobacteraceae</taxon>
        <taxon>Bradyrhizobium</taxon>
    </lineage>
</organism>
<keyword evidence="3 6" id="KW-0560">Oxidoreductase</keyword>
<evidence type="ECO:0000256" key="4">
    <source>
        <dbReference type="ARBA" id="ARBA00023284"/>
    </source>
</evidence>
<dbReference type="PROSITE" id="PS51352">
    <property type="entry name" value="THIOREDOXIN_2"/>
    <property type="match status" value="1"/>
</dbReference>
<dbReference type="GO" id="GO:0045454">
    <property type="term" value="P:cell redox homeostasis"/>
    <property type="evidence" value="ECO:0007669"/>
    <property type="project" value="TreeGrafter"/>
</dbReference>
<dbReference type="EMBL" id="FNTH01000001">
    <property type="protein sequence ID" value="SED26938.1"/>
    <property type="molecule type" value="Genomic_DNA"/>
</dbReference>
<dbReference type="GO" id="GO:0042744">
    <property type="term" value="P:hydrogen peroxide catabolic process"/>
    <property type="evidence" value="ECO:0007669"/>
    <property type="project" value="TreeGrafter"/>
</dbReference>
<keyword evidence="2 6" id="KW-0049">Antioxidant</keyword>
<dbReference type="CDD" id="cd03013">
    <property type="entry name" value="PRX5_like"/>
    <property type="match status" value="1"/>
</dbReference>
<dbReference type="Gene3D" id="3.40.30.10">
    <property type="entry name" value="Glutaredoxin"/>
    <property type="match status" value="1"/>
</dbReference>